<dbReference type="GO" id="GO:0009166">
    <property type="term" value="P:nucleotide catabolic process"/>
    <property type="evidence" value="ECO:0007669"/>
    <property type="project" value="InterPro"/>
</dbReference>
<evidence type="ECO:0000313" key="5">
    <source>
        <dbReference type="EMBL" id="WNM58444.1"/>
    </source>
</evidence>
<dbReference type="AlphaFoldDB" id="A0AA96GH67"/>
<evidence type="ECO:0000256" key="2">
    <source>
        <dbReference type="RuleBase" id="RU362119"/>
    </source>
</evidence>
<dbReference type="SUPFAM" id="SSF55816">
    <property type="entry name" value="5'-nucleotidase (syn. UDP-sugar hydrolase), C-terminal domain"/>
    <property type="match status" value="1"/>
</dbReference>
<dbReference type="PRINTS" id="PR01607">
    <property type="entry name" value="APYRASEFAMLY"/>
</dbReference>
<keyword evidence="2" id="KW-0547">Nucleotide-binding</keyword>
<comment type="similarity">
    <text evidence="2">Belongs to the 5'-nucleotidase family.</text>
</comment>
<protein>
    <submittedName>
        <fullName evidence="5">5'-nucleotidase C-terminal domain-containing protein</fullName>
    </submittedName>
</protein>
<dbReference type="Proteomes" id="UP001302719">
    <property type="component" value="Chromosome"/>
</dbReference>
<evidence type="ECO:0000259" key="3">
    <source>
        <dbReference type="Pfam" id="PF00149"/>
    </source>
</evidence>
<keyword evidence="2" id="KW-0378">Hydrolase</keyword>
<dbReference type="PANTHER" id="PTHR11575:SF24">
    <property type="entry name" value="5'-NUCLEOTIDASE"/>
    <property type="match status" value="1"/>
</dbReference>
<reference evidence="5 6" key="1">
    <citation type="submission" date="2023-01" db="EMBL/GenBank/DDBJ databases">
        <title>Cultivation and genomic characterization of new, ubiquitous marine nitrite-oxidizing bacteria from the Nitrospirales.</title>
        <authorList>
            <person name="Mueller A.J."/>
            <person name="Daebeler A."/>
            <person name="Herbold C.W."/>
            <person name="Kirkegaard R.H."/>
            <person name="Daims H."/>
        </authorList>
    </citation>
    <scope>NUCLEOTIDE SEQUENCE [LARGE SCALE GENOMIC DNA]</scope>
    <source>
        <strain evidence="5 6">VA</strain>
    </source>
</reference>
<dbReference type="RefSeq" id="WP_312644271.1">
    <property type="nucleotide sequence ID" value="NZ_CP116967.1"/>
</dbReference>
<dbReference type="KEGG" id="nall:PP769_01395"/>
<accession>A0AA96GH67</accession>
<dbReference type="InterPro" id="IPR029052">
    <property type="entry name" value="Metallo-depent_PP-like"/>
</dbReference>
<dbReference type="GO" id="GO:0016787">
    <property type="term" value="F:hydrolase activity"/>
    <property type="evidence" value="ECO:0007669"/>
    <property type="project" value="UniProtKB-KW"/>
</dbReference>
<evidence type="ECO:0000256" key="1">
    <source>
        <dbReference type="ARBA" id="ARBA00022729"/>
    </source>
</evidence>
<gene>
    <name evidence="5" type="ORF">PP769_01395</name>
</gene>
<dbReference type="Gene3D" id="3.60.21.10">
    <property type="match status" value="1"/>
</dbReference>
<organism evidence="5 6">
    <name type="scientific">Candidatus Nitrospira allomarina</name>
    <dbReference type="NCBI Taxonomy" id="3020900"/>
    <lineage>
        <taxon>Bacteria</taxon>
        <taxon>Pseudomonadati</taxon>
        <taxon>Nitrospirota</taxon>
        <taxon>Nitrospiria</taxon>
        <taxon>Nitrospirales</taxon>
        <taxon>Nitrospiraceae</taxon>
        <taxon>Nitrospira</taxon>
    </lineage>
</organism>
<proteinExistence type="inferred from homology"/>
<dbReference type="GO" id="GO:0000166">
    <property type="term" value="F:nucleotide binding"/>
    <property type="evidence" value="ECO:0007669"/>
    <property type="project" value="UniProtKB-KW"/>
</dbReference>
<dbReference type="InterPro" id="IPR008334">
    <property type="entry name" value="5'-Nucleotdase_C"/>
</dbReference>
<dbReference type="Pfam" id="PF00149">
    <property type="entry name" value="Metallophos"/>
    <property type="match status" value="1"/>
</dbReference>
<dbReference type="SUPFAM" id="SSF56300">
    <property type="entry name" value="Metallo-dependent phosphatases"/>
    <property type="match status" value="1"/>
</dbReference>
<dbReference type="PANTHER" id="PTHR11575">
    <property type="entry name" value="5'-NUCLEOTIDASE-RELATED"/>
    <property type="match status" value="1"/>
</dbReference>
<dbReference type="InterPro" id="IPR036907">
    <property type="entry name" value="5'-Nucleotdase_C_sf"/>
</dbReference>
<feature type="domain" description="Calcineurin-like phosphoesterase" evidence="3">
    <location>
        <begin position="33"/>
        <end position="238"/>
    </location>
</feature>
<keyword evidence="1" id="KW-0732">Signal</keyword>
<sequence>MRPILQSAGYWGHVLLILILWGNPAHATDRLVILHSSEHHGVALPLDQAGETKIGGLARRGTIVEEVRREGRPVLLLDSGDILIGTALSSWFRGEPDILAMNLIRYDAMVAGNHDFDYGIDHLRTLVELADFPILCTNLQSERSLLPCRRSVVTRLGNVVVGVLGIVGKSNFPGTFNRDVAKELSLVDPIDSLQAEALRLRMEGNVDLIIALTHQDSEEDLKILETVEGVDVLIGGHTEGFDGLYAPGLLEPVETMTRPRSVYVKTYRQGRTIGRLDLTISDGSVVQARSSNIPVTVAVPVEPKVQQLLNEYRQRFAWHATQVLGEASVRLQGDRPVIRTQEANLGNLLADQMRNTLGTDIALINAGQIRRSVEPGPVTLGDVLSVLPFDSALVTLHVTGAMLREVLEHSVSQWPNHSGRFFQISGLQVTYQGKAPVGSRVSSIMVGGVPLDISKTYTVATDAFVADGGDGYEMLTHVTHRTDHQIPLRDLLLNALAEGPLYAKADHRMVFMIGYEEK</sequence>
<dbReference type="InterPro" id="IPR006179">
    <property type="entry name" value="5_nucleotidase/apyrase"/>
</dbReference>
<name>A0AA96GH67_9BACT</name>
<keyword evidence="6" id="KW-1185">Reference proteome</keyword>
<dbReference type="Gene3D" id="3.90.780.10">
    <property type="entry name" value="5'-Nucleotidase, C-terminal domain"/>
    <property type="match status" value="1"/>
</dbReference>
<evidence type="ECO:0000259" key="4">
    <source>
        <dbReference type="Pfam" id="PF02872"/>
    </source>
</evidence>
<feature type="domain" description="5'-Nucleotidase C-terminal" evidence="4">
    <location>
        <begin position="324"/>
        <end position="476"/>
    </location>
</feature>
<dbReference type="Pfam" id="PF02872">
    <property type="entry name" value="5_nucleotid_C"/>
    <property type="match status" value="1"/>
</dbReference>
<evidence type="ECO:0000313" key="6">
    <source>
        <dbReference type="Proteomes" id="UP001302719"/>
    </source>
</evidence>
<dbReference type="EMBL" id="CP116967">
    <property type="protein sequence ID" value="WNM58444.1"/>
    <property type="molecule type" value="Genomic_DNA"/>
</dbReference>
<dbReference type="InterPro" id="IPR004843">
    <property type="entry name" value="Calcineurin-like_PHP"/>
</dbReference>